<keyword evidence="6 12" id="KW-0812">Transmembrane</keyword>
<dbReference type="InterPro" id="IPR036097">
    <property type="entry name" value="HisK_dim/P_sf"/>
</dbReference>
<dbReference type="Gene3D" id="6.10.340.10">
    <property type="match status" value="1"/>
</dbReference>
<dbReference type="InterPro" id="IPR003661">
    <property type="entry name" value="HisK_dim/P_dom"/>
</dbReference>
<feature type="transmembrane region" description="Helical" evidence="12">
    <location>
        <begin position="59"/>
        <end position="80"/>
    </location>
</feature>
<keyword evidence="10 12" id="KW-0472">Membrane</keyword>
<dbReference type="SUPFAM" id="SSF158472">
    <property type="entry name" value="HAMP domain-like"/>
    <property type="match status" value="1"/>
</dbReference>
<dbReference type="InterPro" id="IPR050428">
    <property type="entry name" value="TCS_sensor_his_kinase"/>
</dbReference>
<dbReference type="SMART" id="SM00387">
    <property type="entry name" value="HATPase_c"/>
    <property type="match status" value="1"/>
</dbReference>
<dbReference type="SUPFAM" id="SSF55874">
    <property type="entry name" value="ATPase domain of HSP90 chaperone/DNA topoisomerase II/histidine kinase"/>
    <property type="match status" value="1"/>
</dbReference>
<dbReference type="RefSeq" id="WP_150998960.1">
    <property type="nucleotide sequence ID" value="NZ_CABVPM010000010.1"/>
</dbReference>
<dbReference type="PRINTS" id="PR00344">
    <property type="entry name" value="BCTRLSENSOR"/>
</dbReference>
<evidence type="ECO:0000256" key="6">
    <source>
        <dbReference type="ARBA" id="ARBA00022692"/>
    </source>
</evidence>
<evidence type="ECO:0000256" key="10">
    <source>
        <dbReference type="ARBA" id="ARBA00023136"/>
    </source>
</evidence>
<dbReference type="Pfam" id="PF02518">
    <property type="entry name" value="HATPase_c"/>
    <property type="match status" value="1"/>
</dbReference>
<reference evidence="15 16" key="1">
    <citation type="submission" date="2019-09" db="EMBL/GenBank/DDBJ databases">
        <title>Draft genome sequences of 48 bacterial type strains from the CCUG.</title>
        <authorList>
            <person name="Tunovic T."/>
            <person name="Pineiro-Iglesias B."/>
            <person name="Unosson C."/>
            <person name="Inganas E."/>
            <person name="Ohlen M."/>
            <person name="Cardew S."/>
            <person name="Jensie-Markopoulos S."/>
            <person name="Salva-Serra F."/>
            <person name="Jaen-Luchoro D."/>
            <person name="Karlsson R."/>
            <person name="Svensson-Stadler L."/>
            <person name="Chun J."/>
            <person name="Moore E."/>
        </authorList>
    </citation>
    <scope>NUCLEOTIDE SEQUENCE [LARGE SCALE GENOMIC DNA]</scope>
    <source>
        <strain evidence="15 16">CCUG 65686</strain>
    </source>
</reference>
<dbReference type="AlphaFoldDB" id="A0A6L3MXW7"/>
<evidence type="ECO:0000313" key="16">
    <source>
        <dbReference type="Proteomes" id="UP000473470"/>
    </source>
</evidence>
<keyword evidence="7 15" id="KW-0418">Kinase</keyword>
<evidence type="ECO:0000256" key="5">
    <source>
        <dbReference type="ARBA" id="ARBA00022679"/>
    </source>
</evidence>
<comment type="catalytic activity">
    <reaction evidence="1">
        <text>ATP + protein L-histidine = ADP + protein N-phospho-L-histidine.</text>
        <dbReference type="EC" id="2.7.13.3"/>
    </reaction>
</comment>
<evidence type="ECO:0000259" key="14">
    <source>
        <dbReference type="PROSITE" id="PS50885"/>
    </source>
</evidence>
<dbReference type="PROSITE" id="PS50109">
    <property type="entry name" value="HIS_KIN"/>
    <property type="match status" value="1"/>
</dbReference>
<comment type="subcellular location">
    <subcellularLocation>
        <location evidence="2">Membrane</location>
    </subcellularLocation>
</comment>
<evidence type="ECO:0000256" key="3">
    <source>
        <dbReference type="ARBA" id="ARBA00012438"/>
    </source>
</evidence>
<evidence type="ECO:0000256" key="1">
    <source>
        <dbReference type="ARBA" id="ARBA00000085"/>
    </source>
</evidence>
<dbReference type="SUPFAM" id="SSF47384">
    <property type="entry name" value="Homodimeric domain of signal transducing histidine kinase"/>
    <property type="match status" value="1"/>
</dbReference>
<dbReference type="InterPro" id="IPR003660">
    <property type="entry name" value="HAMP_dom"/>
</dbReference>
<dbReference type="EC" id="2.7.13.3" evidence="3"/>
<dbReference type="InterPro" id="IPR003594">
    <property type="entry name" value="HATPase_dom"/>
</dbReference>
<dbReference type="SMART" id="SM00388">
    <property type="entry name" value="HisKA"/>
    <property type="match status" value="1"/>
</dbReference>
<dbReference type="InterPro" id="IPR036890">
    <property type="entry name" value="HATPase_C_sf"/>
</dbReference>
<keyword evidence="8 12" id="KW-1133">Transmembrane helix</keyword>
<evidence type="ECO:0000256" key="11">
    <source>
        <dbReference type="SAM" id="MobiDB-lite"/>
    </source>
</evidence>
<sequence>MKLEGLSRQIALWMAAMAFGVTVLVVVTAYVFYYLVFTYWPAYYNYGTRWEWVPTAPEWVWLSATTLAGLALAIAVAVNLSRRILAPLNSVADSIRRVAHGDLGARAVAGDRSLREAALLADDFNALADQLQRVTKEQAFWNAAIAHELRTPVTVLRGRLQGLAEGVFTPDETQFRSLLTQVEGLARLIEDLRVISLAESGHLDLEVQDTDLAADVKAVVEVFGDALRAAGQHLVLDLDDRPMCCDPMRIRQALLALLENARRHAVPGAIRIQTQLEHGTCHLRVEDDGPGIPADFAPHVFEAFRRATDTRRGQNRGSGLGLAVVAAIAHAHGGQALCIPSGSGTCFELRWPADLAPAPRSDRRPGTRPAVERAPVPANGNGADDRA</sequence>
<dbReference type="CDD" id="cd06225">
    <property type="entry name" value="HAMP"/>
    <property type="match status" value="1"/>
</dbReference>
<evidence type="ECO:0000256" key="8">
    <source>
        <dbReference type="ARBA" id="ARBA00022989"/>
    </source>
</evidence>
<keyword evidence="9" id="KW-0902">Two-component regulatory system</keyword>
<dbReference type="Gene3D" id="3.30.565.10">
    <property type="entry name" value="Histidine kinase-like ATPase, C-terminal domain"/>
    <property type="match status" value="1"/>
</dbReference>
<evidence type="ECO:0000256" key="4">
    <source>
        <dbReference type="ARBA" id="ARBA00022553"/>
    </source>
</evidence>
<evidence type="ECO:0000256" key="7">
    <source>
        <dbReference type="ARBA" id="ARBA00022777"/>
    </source>
</evidence>
<dbReference type="GO" id="GO:0005886">
    <property type="term" value="C:plasma membrane"/>
    <property type="evidence" value="ECO:0007669"/>
    <property type="project" value="TreeGrafter"/>
</dbReference>
<feature type="domain" description="Histidine kinase" evidence="13">
    <location>
        <begin position="144"/>
        <end position="355"/>
    </location>
</feature>
<evidence type="ECO:0000256" key="9">
    <source>
        <dbReference type="ARBA" id="ARBA00023012"/>
    </source>
</evidence>
<gene>
    <name evidence="15" type="ORF">F7R25_17205</name>
</gene>
<dbReference type="GO" id="GO:0000155">
    <property type="term" value="F:phosphorelay sensor kinase activity"/>
    <property type="evidence" value="ECO:0007669"/>
    <property type="project" value="InterPro"/>
</dbReference>
<name>A0A6L3MXW7_9BURK</name>
<evidence type="ECO:0000259" key="13">
    <source>
        <dbReference type="PROSITE" id="PS50109"/>
    </source>
</evidence>
<dbReference type="InterPro" id="IPR004358">
    <property type="entry name" value="Sig_transdc_His_kin-like_C"/>
</dbReference>
<dbReference type="InterPro" id="IPR005467">
    <property type="entry name" value="His_kinase_dom"/>
</dbReference>
<proteinExistence type="predicted"/>
<feature type="region of interest" description="Disordered" evidence="11">
    <location>
        <begin position="354"/>
        <end position="387"/>
    </location>
</feature>
<dbReference type="Proteomes" id="UP000473470">
    <property type="component" value="Unassembled WGS sequence"/>
</dbReference>
<dbReference type="CDD" id="cd00075">
    <property type="entry name" value="HATPase"/>
    <property type="match status" value="1"/>
</dbReference>
<dbReference type="PANTHER" id="PTHR45436:SF5">
    <property type="entry name" value="SENSOR HISTIDINE KINASE TRCS"/>
    <property type="match status" value="1"/>
</dbReference>
<dbReference type="Gene3D" id="1.10.287.130">
    <property type="match status" value="1"/>
</dbReference>
<organism evidence="15 16">
    <name type="scientific">Burkholderia stagnalis</name>
    <dbReference type="NCBI Taxonomy" id="1503054"/>
    <lineage>
        <taxon>Bacteria</taxon>
        <taxon>Pseudomonadati</taxon>
        <taxon>Pseudomonadota</taxon>
        <taxon>Betaproteobacteria</taxon>
        <taxon>Burkholderiales</taxon>
        <taxon>Burkholderiaceae</taxon>
        <taxon>Burkholderia</taxon>
        <taxon>Burkholderia cepacia complex</taxon>
    </lineage>
</organism>
<keyword evidence="4" id="KW-0597">Phosphoprotein</keyword>
<comment type="caution">
    <text evidence="15">The sequence shown here is derived from an EMBL/GenBank/DDBJ whole genome shotgun (WGS) entry which is preliminary data.</text>
</comment>
<protein>
    <recommendedName>
        <fullName evidence="3">histidine kinase</fullName>
        <ecNumber evidence="3">2.7.13.3</ecNumber>
    </recommendedName>
</protein>
<dbReference type="CDD" id="cd00082">
    <property type="entry name" value="HisKA"/>
    <property type="match status" value="1"/>
</dbReference>
<dbReference type="SMART" id="SM00304">
    <property type="entry name" value="HAMP"/>
    <property type="match status" value="1"/>
</dbReference>
<dbReference type="PROSITE" id="PS50885">
    <property type="entry name" value="HAMP"/>
    <property type="match status" value="1"/>
</dbReference>
<feature type="transmembrane region" description="Helical" evidence="12">
    <location>
        <begin position="12"/>
        <end position="39"/>
    </location>
</feature>
<dbReference type="EMBL" id="VZOK01000023">
    <property type="protein sequence ID" value="KAB0637027.1"/>
    <property type="molecule type" value="Genomic_DNA"/>
</dbReference>
<dbReference type="Pfam" id="PF00512">
    <property type="entry name" value="HisKA"/>
    <property type="match status" value="1"/>
</dbReference>
<evidence type="ECO:0000256" key="2">
    <source>
        <dbReference type="ARBA" id="ARBA00004370"/>
    </source>
</evidence>
<feature type="domain" description="HAMP" evidence="14">
    <location>
        <begin position="82"/>
        <end position="136"/>
    </location>
</feature>
<evidence type="ECO:0000313" key="15">
    <source>
        <dbReference type="EMBL" id="KAB0637027.1"/>
    </source>
</evidence>
<dbReference type="Pfam" id="PF00672">
    <property type="entry name" value="HAMP"/>
    <property type="match status" value="1"/>
</dbReference>
<accession>A0A6L3MXW7</accession>
<dbReference type="PANTHER" id="PTHR45436">
    <property type="entry name" value="SENSOR HISTIDINE KINASE YKOH"/>
    <property type="match status" value="1"/>
</dbReference>
<evidence type="ECO:0000256" key="12">
    <source>
        <dbReference type="SAM" id="Phobius"/>
    </source>
</evidence>
<keyword evidence="5" id="KW-0808">Transferase</keyword>